<accession>A0A8K0AJU0</accession>
<feature type="compositionally biased region" description="Basic and acidic residues" evidence="1">
    <location>
        <begin position="151"/>
        <end position="172"/>
    </location>
</feature>
<reference evidence="2" key="1">
    <citation type="submission" date="2019-09" db="EMBL/GenBank/DDBJ databases">
        <title>The Mitochondrial Proteome of the Jakobid, Andalucia godoyi, a Protist With the Most Gene-Rich and Bacteria-Like Mitochondrial Genome.</title>
        <authorList>
            <person name="Gray M.W."/>
            <person name="Burger G."/>
            <person name="Derelle R."/>
            <person name="Klimes V."/>
            <person name="Leger M."/>
            <person name="Sarrasin M."/>
            <person name="Vlcek C."/>
            <person name="Roger A.J."/>
            <person name="Elias M."/>
            <person name="Lang B.F."/>
        </authorList>
    </citation>
    <scope>NUCLEOTIDE SEQUENCE</scope>
    <source>
        <strain evidence="2">And28</strain>
    </source>
</reference>
<dbReference type="Proteomes" id="UP000799049">
    <property type="component" value="Unassembled WGS sequence"/>
</dbReference>
<organism evidence="2 3">
    <name type="scientific">Andalucia godoyi</name>
    <name type="common">Flagellate</name>
    <dbReference type="NCBI Taxonomy" id="505711"/>
    <lineage>
        <taxon>Eukaryota</taxon>
        <taxon>Discoba</taxon>
        <taxon>Jakobida</taxon>
        <taxon>Andalucina</taxon>
        <taxon>Andaluciidae</taxon>
        <taxon>Andalucia</taxon>
    </lineage>
</organism>
<keyword evidence="3" id="KW-1185">Reference proteome</keyword>
<name>A0A8K0AJU0_ANDGO</name>
<proteinExistence type="predicted"/>
<dbReference type="EMBL" id="VRVR01000047">
    <property type="protein sequence ID" value="KAF0852296.1"/>
    <property type="molecule type" value="Genomic_DNA"/>
</dbReference>
<evidence type="ECO:0000313" key="2">
    <source>
        <dbReference type="EMBL" id="KAF0852296.1"/>
    </source>
</evidence>
<dbReference type="AlphaFoldDB" id="A0A8K0AJU0"/>
<evidence type="ECO:0000313" key="3">
    <source>
        <dbReference type="Proteomes" id="UP000799049"/>
    </source>
</evidence>
<feature type="region of interest" description="Disordered" evidence="1">
    <location>
        <begin position="139"/>
        <end position="193"/>
    </location>
</feature>
<evidence type="ECO:0000256" key="1">
    <source>
        <dbReference type="SAM" id="MobiDB-lite"/>
    </source>
</evidence>
<sequence>MRYTGLHPRSALVMRKPSPFSTELPSLLQNATPADMACPFISMFMDAVSWCHASGSALLQMEHEQERVLRLGLERAAVDAASPVGAEILHTYTSETFGPDLIIVDSRSEEIADDSALSHAAAENSDRQEVGYEDMHGQHAAGETAGAKQNDIAHEEHEKENSVLDTSFEKSNKSTKRGRRNRSSGKWRMQKRAKQTAEFLQSLESVGALNEETVGQRARIALQPRASDFTDNIP</sequence>
<feature type="compositionally biased region" description="Basic residues" evidence="1">
    <location>
        <begin position="173"/>
        <end position="193"/>
    </location>
</feature>
<protein>
    <submittedName>
        <fullName evidence="2">Putative mitochondrial protein</fullName>
    </submittedName>
</protein>
<comment type="caution">
    <text evidence="2">The sequence shown here is derived from an EMBL/GenBank/DDBJ whole genome shotgun (WGS) entry which is preliminary data.</text>
</comment>
<gene>
    <name evidence="2" type="ORF">ANDGO_01543</name>
</gene>